<evidence type="ECO:0000256" key="10">
    <source>
        <dbReference type="RuleBase" id="RU000688"/>
    </source>
</evidence>
<evidence type="ECO:0000256" key="5">
    <source>
        <dbReference type="ARBA" id="ARBA00022989"/>
    </source>
</evidence>
<dbReference type="PANTHER" id="PTHR22752">
    <property type="entry name" value="G PROTEIN-COUPLED RECEPTOR"/>
    <property type="match status" value="1"/>
</dbReference>
<evidence type="ECO:0000313" key="13">
    <source>
        <dbReference type="EMBL" id="CAH3191716.1"/>
    </source>
</evidence>
<evidence type="ECO:0000259" key="12">
    <source>
        <dbReference type="PROSITE" id="PS50262"/>
    </source>
</evidence>
<dbReference type="Gene3D" id="1.20.1070.10">
    <property type="entry name" value="Rhodopsin 7-helix transmembrane proteins"/>
    <property type="match status" value="1"/>
</dbReference>
<keyword evidence="3" id="KW-1003">Cell membrane</keyword>
<accession>A0ABN8SL82</accession>
<protein>
    <recommendedName>
        <fullName evidence="12">G-protein coupled receptors family 1 profile domain-containing protein</fullName>
    </recommendedName>
</protein>
<feature type="transmembrane region" description="Helical" evidence="11">
    <location>
        <begin position="327"/>
        <end position="348"/>
    </location>
</feature>
<name>A0ABN8SL82_9CNID</name>
<dbReference type="PRINTS" id="PR01012">
    <property type="entry name" value="NRPEPTIDEYR"/>
</dbReference>
<feature type="transmembrane region" description="Helical" evidence="11">
    <location>
        <begin position="197"/>
        <end position="222"/>
    </location>
</feature>
<keyword evidence="4 10" id="KW-0812">Transmembrane</keyword>
<evidence type="ECO:0000256" key="7">
    <source>
        <dbReference type="ARBA" id="ARBA00023136"/>
    </source>
</evidence>
<feature type="non-terminal residue" evidence="13">
    <location>
        <position position="1"/>
    </location>
</feature>
<dbReference type="InterPro" id="IPR000611">
    <property type="entry name" value="NPY_rcpt"/>
</dbReference>
<dbReference type="InterPro" id="IPR000276">
    <property type="entry name" value="GPCR_Rhodpsn"/>
</dbReference>
<reference evidence="13 14" key="1">
    <citation type="submission" date="2022-05" db="EMBL/GenBank/DDBJ databases">
        <authorList>
            <consortium name="Genoscope - CEA"/>
            <person name="William W."/>
        </authorList>
    </citation>
    <scope>NUCLEOTIDE SEQUENCE [LARGE SCALE GENOMIC DNA]</scope>
</reference>
<evidence type="ECO:0000256" key="8">
    <source>
        <dbReference type="ARBA" id="ARBA00023170"/>
    </source>
</evidence>
<feature type="transmembrane region" description="Helical" evidence="11">
    <location>
        <begin position="116"/>
        <end position="134"/>
    </location>
</feature>
<dbReference type="Proteomes" id="UP001159427">
    <property type="component" value="Unassembled WGS sequence"/>
</dbReference>
<evidence type="ECO:0000256" key="9">
    <source>
        <dbReference type="ARBA" id="ARBA00023224"/>
    </source>
</evidence>
<feature type="transmembrane region" description="Helical" evidence="11">
    <location>
        <begin position="154"/>
        <end position="177"/>
    </location>
</feature>
<dbReference type="SUPFAM" id="SSF81321">
    <property type="entry name" value="Family A G protein-coupled receptor-like"/>
    <property type="match status" value="1"/>
</dbReference>
<dbReference type="EMBL" id="CALNXI010002986">
    <property type="protein sequence ID" value="CAH3191716.1"/>
    <property type="molecule type" value="Genomic_DNA"/>
</dbReference>
<dbReference type="Pfam" id="PF00001">
    <property type="entry name" value="7tm_1"/>
    <property type="match status" value="1"/>
</dbReference>
<organism evidence="13 14">
    <name type="scientific">Porites evermanni</name>
    <dbReference type="NCBI Taxonomy" id="104178"/>
    <lineage>
        <taxon>Eukaryota</taxon>
        <taxon>Metazoa</taxon>
        <taxon>Cnidaria</taxon>
        <taxon>Anthozoa</taxon>
        <taxon>Hexacorallia</taxon>
        <taxon>Scleractinia</taxon>
        <taxon>Fungiina</taxon>
        <taxon>Poritidae</taxon>
        <taxon>Porites</taxon>
    </lineage>
</organism>
<evidence type="ECO:0000256" key="11">
    <source>
        <dbReference type="SAM" id="Phobius"/>
    </source>
</evidence>
<evidence type="ECO:0000256" key="2">
    <source>
        <dbReference type="ARBA" id="ARBA00010663"/>
    </source>
</evidence>
<gene>
    <name evidence="13" type="ORF">PEVE_00022328</name>
</gene>
<dbReference type="PROSITE" id="PS00237">
    <property type="entry name" value="G_PROTEIN_RECEP_F1_1"/>
    <property type="match status" value="1"/>
</dbReference>
<keyword evidence="6 10" id="KW-0297">G-protein coupled receptor</keyword>
<feature type="transmembrane region" description="Helical" evidence="11">
    <location>
        <begin position="38"/>
        <end position="64"/>
    </location>
</feature>
<proteinExistence type="inferred from homology"/>
<evidence type="ECO:0000256" key="4">
    <source>
        <dbReference type="ARBA" id="ARBA00022692"/>
    </source>
</evidence>
<keyword evidence="7 11" id="KW-0472">Membrane</keyword>
<dbReference type="InterPro" id="IPR017452">
    <property type="entry name" value="GPCR_Rhodpsn_7TM"/>
</dbReference>
<keyword evidence="14" id="KW-1185">Reference proteome</keyword>
<keyword evidence="8 10" id="KW-0675">Receptor</keyword>
<dbReference type="PROSITE" id="PS50262">
    <property type="entry name" value="G_PROTEIN_RECEP_F1_2"/>
    <property type="match status" value="1"/>
</dbReference>
<dbReference type="PANTHER" id="PTHR22752:SF14">
    <property type="entry name" value="G-PROTEIN COUPLED RECEPTORS FAMILY 1 PROFILE DOMAIN-CONTAINING PROTEIN"/>
    <property type="match status" value="1"/>
</dbReference>
<keyword evidence="5 11" id="KW-1133">Transmembrane helix</keyword>
<feature type="domain" description="G-protein coupled receptors family 1 profile" evidence="12">
    <location>
        <begin position="55"/>
        <end position="346"/>
    </location>
</feature>
<comment type="subcellular location">
    <subcellularLocation>
        <location evidence="1">Cell membrane</location>
        <topology evidence="1">Multi-pass membrane protein</topology>
    </subcellularLocation>
</comment>
<feature type="transmembrane region" description="Helical" evidence="11">
    <location>
        <begin position="289"/>
        <end position="307"/>
    </location>
</feature>
<comment type="caution">
    <text evidence="13">The sequence shown here is derived from an EMBL/GenBank/DDBJ whole genome shotgun (WGS) entry which is preliminary data.</text>
</comment>
<evidence type="ECO:0000313" key="14">
    <source>
        <dbReference type="Proteomes" id="UP001159427"/>
    </source>
</evidence>
<evidence type="ECO:0000256" key="1">
    <source>
        <dbReference type="ARBA" id="ARBA00004651"/>
    </source>
</evidence>
<comment type="similarity">
    <text evidence="2 10">Belongs to the G-protein coupled receptor 1 family.</text>
</comment>
<dbReference type="CDD" id="cd14967">
    <property type="entry name" value="7tmA_amine_R-like"/>
    <property type="match status" value="1"/>
</dbReference>
<feature type="transmembrane region" description="Helical" evidence="11">
    <location>
        <begin position="76"/>
        <end position="96"/>
    </location>
</feature>
<evidence type="ECO:0000256" key="6">
    <source>
        <dbReference type="ARBA" id="ARBA00023040"/>
    </source>
</evidence>
<sequence length="380" mass="43265">VKGRIFAPSDREQEKSSDYTADMVSEVYAEDKHSQVAIAIQASFLLVIMLSSLLGNTLILLAIYRNHSLRSITSVFIANLAVADFLLALLGMPFTMASSITYHWVFGDIWCKINGMLNSIFCIASMLSLAAVSIDRYVAIIKPLQYPLIMTSRIALGMITYVWMHAITCAFLPIFGWSSYTYIYNESICTANWGENIPYTMFIFAFSFFAPLMVMTYCYFHILRAARKQSKKISPRVGELKEQTLQTMVAVPVAFGNEKGTQAVEDPPTAKEKAKEREAKEKFRRETRAAKTLLIVMGTFMFCWAPHFIGMTCLLFEKCRNSWPDEYFATTTWLAMLNSGCNPIIYGVMNKKFRQSFKDIVMCTKRTNRRYSQRELSSVS</sequence>
<dbReference type="PRINTS" id="PR00237">
    <property type="entry name" value="GPCRRHODOPSN"/>
</dbReference>
<dbReference type="SMART" id="SM01381">
    <property type="entry name" value="7TM_GPCR_Srsx"/>
    <property type="match status" value="1"/>
</dbReference>
<evidence type="ECO:0000256" key="3">
    <source>
        <dbReference type="ARBA" id="ARBA00022475"/>
    </source>
</evidence>
<keyword evidence="9 10" id="KW-0807">Transducer</keyword>